<protein>
    <submittedName>
        <fullName evidence="2">Uncharacterized protein</fullName>
    </submittedName>
</protein>
<evidence type="ECO:0000256" key="1">
    <source>
        <dbReference type="SAM" id="MobiDB-lite"/>
    </source>
</evidence>
<dbReference type="Proteomes" id="UP000827892">
    <property type="component" value="Chromosome V"/>
</dbReference>
<proteinExistence type="predicted"/>
<name>A0AAE9A1Y2_CAEBR</name>
<accession>A0AAE9A1Y2</accession>
<feature type="region of interest" description="Disordered" evidence="1">
    <location>
        <begin position="29"/>
        <end position="66"/>
    </location>
</feature>
<dbReference type="AlphaFoldDB" id="A0AAE9A1Y2"/>
<reference evidence="2 3" key="1">
    <citation type="submission" date="2022-02" db="EMBL/GenBank/DDBJ databases">
        <title>Chromosome-level reference genomes for two strains of Caenorhabditis briggsae: an improved platform for comparative genomics.</title>
        <authorList>
            <person name="Stevens L."/>
            <person name="Andersen E.C."/>
        </authorList>
    </citation>
    <scope>NUCLEOTIDE SEQUENCE [LARGE SCALE GENOMIC DNA]</scope>
    <source>
        <strain evidence="2">QX1410_ONT</strain>
        <tissue evidence="2">Whole-organism</tissue>
    </source>
</reference>
<dbReference type="EMBL" id="CP090895">
    <property type="protein sequence ID" value="ULT91381.1"/>
    <property type="molecule type" value="Genomic_DNA"/>
</dbReference>
<evidence type="ECO:0000313" key="2">
    <source>
        <dbReference type="EMBL" id="ULT91381.1"/>
    </source>
</evidence>
<sequence>MANSAKTRKKNVPKKRLLSTASDVIVLPQAAEQDDVDSSSDSDVPVRKIAAGPSSDSSSSDSDSEFEGMTAQEILATIPKKKRIVTIPTSLSGCPLQHRIKVEPHYRRQLELSGIEFDRDFFSFTKEEDDKIRENWREFSRKRKITGHIFDFLGLDKNGMKQEIDVQSNLTVKVKIWPALCKGLENRYAKTVRQRVSYIFHPYFREEQDYDMLEVERRLDADETMAEISESMKIPPRFLDRKYAKRGPPKEKMLSQNQRIHMLKLLYESIIDNGDHKFLSRNFDWKLFRNKCREKSIDPPPNARTVNETFRRKFDRVEQKIFRHLEPAPTLKQKLMYVHEAYLRFHFKVTPHRRRGDTLVIQLDTLFTVVFEDYNLDKRWDPPPALLALVKEKKIDLDKIRSRLENVKEHEKRVSETPTPKGRFHVVVKRAIKQEELGTPERSRESTLDERLEISSIHEQSSRASSVAASVDPFADDHDDPLTEFEMSSTMNTTASFVANRNETILAGGGAGIEGSDALNDTSLGGSILNQSAASQKKAADETVQLDMSQDIWSQLVG</sequence>
<gene>
    <name evidence="2" type="ORF">L3Y34_009171</name>
</gene>
<feature type="region of interest" description="Disordered" evidence="1">
    <location>
        <begin position="456"/>
        <end position="484"/>
    </location>
</feature>
<feature type="compositionally biased region" description="Low complexity" evidence="1">
    <location>
        <begin position="462"/>
        <end position="471"/>
    </location>
</feature>
<organism evidence="2 3">
    <name type="scientific">Caenorhabditis briggsae</name>
    <dbReference type="NCBI Taxonomy" id="6238"/>
    <lineage>
        <taxon>Eukaryota</taxon>
        <taxon>Metazoa</taxon>
        <taxon>Ecdysozoa</taxon>
        <taxon>Nematoda</taxon>
        <taxon>Chromadorea</taxon>
        <taxon>Rhabditida</taxon>
        <taxon>Rhabditina</taxon>
        <taxon>Rhabditomorpha</taxon>
        <taxon>Rhabditoidea</taxon>
        <taxon>Rhabditidae</taxon>
        <taxon>Peloderinae</taxon>
        <taxon>Caenorhabditis</taxon>
    </lineage>
</organism>
<evidence type="ECO:0000313" key="3">
    <source>
        <dbReference type="Proteomes" id="UP000827892"/>
    </source>
</evidence>